<evidence type="ECO:0000313" key="2">
    <source>
        <dbReference type="RefSeq" id="XP_075101814.1"/>
    </source>
</evidence>
<name>A0AC58TX79_TOBAC</name>
<dbReference type="RefSeq" id="XP_075101814.1">
    <property type="nucleotide sequence ID" value="XM_075245713.1"/>
</dbReference>
<proteinExistence type="predicted"/>
<sequence>MVETPEFKETDEGWKRIEAQLQAYMGENQKRLEQIELNEARISSEATQRQAESNRHFEALLGHLDGEQRGESVVSARSRLAMEGGGSIGDKGESSVVGRQKPISSPVTPASVHTSMLPQVSRVMSTSLAPFNPSNFSAPIPITHYTPTSLYPPAPVSLVQPSTTTMNYFSPPSFAQPTIPTSFSTPQLNYRLQPSVAAAPVNSTYNQPYAHQNPGSGSLFQAIVQPSFQPNILTPANNHSQNKFPKIKLAFPEFGTNNPRGWLRRFFELYQIAPESRMSYVAIHIKDKLDTWFDVYVMENGGVVTWEKFCLDVCRRYGNIRPMDVVMEFNRLQQWADVESFFNKFEEMRFYVLLINPTLTEIYFVYYFIGGLKPDLQSMVRASDPQTMLATFKIAKLYEKTLASIYRNLQPRSSSSQPRITFPPSPRSNTHAPLSITNTPHNAPLAITNTPHNTSHNTPLKAIPPINTRASTSRNQTLEQLREKKLCFRCKERYFPGHQCQTKALNCLEGSEEEEFFEAQGDPVETGGPEEETPEEAVINTMWGHSNSRHTTIRISGMVKKKPVTVLIDSGATHSFVDPWLIKHLGLTAEPIKRSMIVRVANRQTMRCEQICRGFKWEIQGELFEFDLRVLRAGGCDIVLGMDWLDSCSPILLYTRPRSISFIKDAKLITLLGNQNSFSDVEVAAKAFHKLLSEGIDNYVGLWCSLEDNKEVVQMPIPVEELIQNYDDIFKEPTELPPSRDCDHSVVLVPGTKPVNLRPYRYSFEQKNAIEKIVNEMLEAQTVTPSSSPFASPVILVKKKDDTWRMCVDYRKLNEATIKNKYPIPVVEDLLDELSGAQYYSKLDLRSGYHQVRMKQGDEYKTTFKTHHGLWEFRVMPFGLTNAPATFQALMHTVFSPYLRKFVLVFFDDILIYSVSLEDHVNHLQIVFDVLRANRLFTKQSKCRFAQASIEYLGHVISGKGVRTDRAKVAAMINWPPPKSIKELRGFLGLTGYYRRFIKNFALISRPLTHLLLKGAFEWNENATKSFEELKTVMTQAPVLALPNFSEPFVVEVDTSGLGVGAVLSQNGRPIAFLSQALSPRHLGLSTYEKELIALLMAVEKWRHYLQSNHFVIKTDHFSLKYLSEQRITISLQQKGIIKLLGLSYEIQYKKGVENLAADALSQEGSKPRLSVMGLQLCSLHGFKKFLIVIIMMRRPKRC</sequence>
<accession>A0AC58TX79</accession>
<protein>
    <submittedName>
        <fullName evidence="2">Uncharacterized protein LOC142177242</fullName>
    </submittedName>
</protein>
<evidence type="ECO:0000313" key="1">
    <source>
        <dbReference type="Proteomes" id="UP000790787"/>
    </source>
</evidence>
<gene>
    <name evidence="2" type="primary">LOC142177242</name>
</gene>
<organism evidence="1 2">
    <name type="scientific">Nicotiana tabacum</name>
    <name type="common">Common tobacco</name>
    <dbReference type="NCBI Taxonomy" id="4097"/>
    <lineage>
        <taxon>Eukaryota</taxon>
        <taxon>Viridiplantae</taxon>
        <taxon>Streptophyta</taxon>
        <taxon>Embryophyta</taxon>
        <taxon>Tracheophyta</taxon>
        <taxon>Spermatophyta</taxon>
        <taxon>Magnoliopsida</taxon>
        <taxon>eudicotyledons</taxon>
        <taxon>Gunneridae</taxon>
        <taxon>Pentapetalae</taxon>
        <taxon>asterids</taxon>
        <taxon>lamiids</taxon>
        <taxon>Solanales</taxon>
        <taxon>Solanaceae</taxon>
        <taxon>Nicotianoideae</taxon>
        <taxon>Nicotianeae</taxon>
        <taxon>Nicotiana</taxon>
    </lineage>
</organism>
<dbReference type="Proteomes" id="UP000790787">
    <property type="component" value="Chromosome 23"/>
</dbReference>
<keyword evidence="1" id="KW-1185">Reference proteome</keyword>
<reference evidence="1" key="1">
    <citation type="journal article" date="2014" name="Nat. Commun.">
        <title>The tobacco genome sequence and its comparison with those of tomato and potato.</title>
        <authorList>
            <person name="Sierro N."/>
            <person name="Battey J.N."/>
            <person name="Ouadi S."/>
            <person name="Bakaher N."/>
            <person name="Bovet L."/>
            <person name="Willig A."/>
            <person name="Goepfert S."/>
            <person name="Peitsch M.C."/>
            <person name="Ivanov N.V."/>
        </authorList>
    </citation>
    <scope>NUCLEOTIDE SEQUENCE [LARGE SCALE GENOMIC DNA]</scope>
</reference>
<reference evidence="2" key="2">
    <citation type="submission" date="2025-08" db="UniProtKB">
        <authorList>
            <consortium name="RefSeq"/>
        </authorList>
    </citation>
    <scope>IDENTIFICATION</scope>
    <source>
        <tissue evidence="2">Leaf</tissue>
    </source>
</reference>